<keyword evidence="8" id="KW-1185">Reference proteome</keyword>
<dbReference type="PROSITE" id="PS00455">
    <property type="entry name" value="AMP_BINDING"/>
    <property type="match status" value="1"/>
</dbReference>
<evidence type="ECO:0000259" key="5">
    <source>
        <dbReference type="Pfam" id="PF00501"/>
    </source>
</evidence>
<protein>
    <submittedName>
        <fullName evidence="7">AMP-binding protein</fullName>
    </submittedName>
</protein>
<accession>A0ABW1QU69</accession>
<dbReference type="InterPro" id="IPR025110">
    <property type="entry name" value="AMP-bd_C"/>
</dbReference>
<dbReference type="PANTHER" id="PTHR43859">
    <property type="entry name" value="ACYL-ACTIVATING ENZYME"/>
    <property type="match status" value="1"/>
</dbReference>
<dbReference type="PANTHER" id="PTHR43859:SF4">
    <property type="entry name" value="BUTANOATE--COA LIGASE AAE1-RELATED"/>
    <property type="match status" value="1"/>
</dbReference>
<gene>
    <name evidence="7" type="ORF">ACFPWU_05190</name>
</gene>
<comment type="caution">
    <text evidence="7">The sequence shown here is derived from an EMBL/GenBank/DDBJ whole genome shotgun (WGS) entry which is preliminary data.</text>
</comment>
<dbReference type="Pfam" id="PF13193">
    <property type="entry name" value="AMP-binding_C"/>
    <property type="match status" value="1"/>
</dbReference>
<keyword evidence="4" id="KW-0443">Lipid metabolism</keyword>
<organism evidence="7 8">
    <name type="scientific">Nocardioides yefusunii</name>
    <dbReference type="NCBI Taxonomy" id="2500546"/>
    <lineage>
        <taxon>Bacteria</taxon>
        <taxon>Bacillati</taxon>
        <taxon>Actinomycetota</taxon>
        <taxon>Actinomycetes</taxon>
        <taxon>Propionibacteriales</taxon>
        <taxon>Nocardioidaceae</taxon>
        <taxon>Nocardioides</taxon>
    </lineage>
</organism>
<feature type="domain" description="AMP-binding enzyme C-terminal" evidence="6">
    <location>
        <begin position="461"/>
        <end position="536"/>
    </location>
</feature>
<dbReference type="Gene3D" id="3.30.300.30">
    <property type="match status" value="1"/>
</dbReference>
<dbReference type="Pfam" id="PF00501">
    <property type="entry name" value="AMP-binding"/>
    <property type="match status" value="1"/>
</dbReference>
<evidence type="ECO:0000256" key="3">
    <source>
        <dbReference type="ARBA" id="ARBA00022832"/>
    </source>
</evidence>
<dbReference type="Gene3D" id="3.40.50.12780">
    <property type="entry name" value="N-terminal domain of ligase-like"/>
    <property type="match status" value="1"/>
</dbReference>
<feature type="domain" description="AMP-dependent synthetase/ligase" evidence="5">
    <location>
        <begin position="32"/>
        <end position="411"/>
    </location>
</feature>
<dbReference type="InterPro" id="IPR042099">
    <property type="entry name" value="ANL_N_sf"/>
</dbReference>
<keyword evidence="3" id="KW-0276">Fatty acid metabolism</keyword>
<evidence type="ECO:0000256" key="2">
    <source>
        <dbReference type="ARBA" id="ARBA00022598"/>
    </source>
</evidence>
<keyword evidence="2" id="KW-0436">Ligase</keyword>
<dbReference type="InterPro" id="IPR020845">
    <property type="entry name" value="AMP-binding_CS"/>
</dbReference>
<reference evidence="8" key="1">
    <citation type="journal article" date="2019" name="Int. J. Syst. Evol. Microbiol.">
        <title>The Global Catalogue of Microorganisms (GCM) 10K type strain sequencing project: providing services to taxonomists for standard genome sequencing and annotation.</title>
        <authorList>
            <consortium name="The Broad Institute Genomics Platform"/>
            <consortium name="The Broad Institute Genome Sequencing Center for Infectious Disease"/>
            <person name="Wu L."/>
            <person name="Ma J."/>
        </authorList>
    </citation>
    <scope>NUCLEOTIDE SEQUENCE [LARGE SCALE GENOMIC DNA]</scope>
    <source>
        <strain evidence="8">DFY28</strain>
    </source>
</reference>
<name>A0ABW1QU69_9ACTN</name>
<comment type="similarity">
    <text evidence="1">Belongs to the ATP-dependent AMP-binding enzyme family.</text>
</comment>
<dbReference type="Proteomes" id="UP001596098">
    <property type="component" value="Unassembled WGS sequence"/>
</dbReference>
<dbReference type="RefSeq" id="WP_128219338.1">
    <property type="nucleotide sequence ID" value="NZ_CP034929.1"/>
</dbReference>
<evidence type="ECO:0000256" key="1">
    <source>
        <dbReference type="ARBA" id="ARBA00006432"/>
    </source>
</evidence>
<evidence type="ECO:0000259" key="6">
    <source>
        <dbReference type="Pfam" id="PF13193"/>
    </source>
</evidence>
<dbReference type="InterPro" id="IPR000873">
    <property type="entry name" value="AMP-dep_synth/lig_dom"/>
</dbReference>
<evidence type="ECO:0000313" key="7">
    <source>
        <dbReference type="EMBL" id="MFC6153056.1"/>
    </source>
</evidence>
<evidence type="ECO:0000256" key="4">
    <source>
        <dbReference type="ARBA" id="ARBA00023098"/>
    </source>
</evidence>
<proteinExistence type="inferred from homology"/>
<dbReference type="InterPro" id="IPR045851">
    <property type="entry name" value="AMP-bd_C_sf"/>
</dbReference>
<sequence length="546" mass="58595">MTPSASLRTEAVDAPVRPARANRSELTPLRFLERSAEVFTDKVAVLHGDRSYTYGEFAAESQRLAAALTADAAPGEHVAFLVPNVPEAVFAHFAAPLSGAVLVMLNTRLTKPEISTILNHCRATVLVVDTELIERIEGIRDDVPSLVRVVEANDPESGLAPSGSCTVTDQYADWTGAAVLPEGGFSWEVADEDAVISLNYTSGTTGTPKGVMYSHRGAHLAALGNVVHQELTPATRYLWTLPTFHCNGWTNPWAVTAAGGTQICLREVRAEAIWHAIDDLGTTHLCGAPAVCTTIAGAEQAHVIEGGLRITTAGAPPAPTVIAALEEIGVHVVHVYGLTETYGPITVCEHQDGWPTLPAGDRADLLSRQGVGMVQAQQARVVDLDMNDVPADGATIGEIVVRGNTVMLGYFQNDAATAEAFHGGWFHTGDLGIMYPDGYLQVRDRAKDIVISGGENISTVEVEQALLRHPSITDVAVVGVPDEKWGERPRAFVITEPGKELSREEIIAHAREWIAGYKVPRDIVFADGLPRTSTGKVMKHELRKQS</sequence>
<dbReference type="EMBL" id="JBHSQI010000002">
    <property type="protein sequence ID" value="MFC6153056.1"/>
    <property type="molecule type" value="Genomic_DNA"/>
</dbReference>
<dbReference type="SUPFAM" id="SSF56801">
    <property type="entry name" value="Acetyl-CoA synthetase-like"/>
    <property type="match status" value="1"/>
</dbReference>
<evidence type="ECO:0000313" key="8">
    <source>
        <dbReference type="Proteomes" id="UP001596098"/>
    </source>
</evidence>